<evidence type="ECO:0000313" key="4">
    <source>
        <dbReference type="EMBL" id="MUL27617.1"/>
    </source>
</evidence>
<accession>A0A7C9LD91</accession>
<evidence type="ECO:0000259" key="3">
    <source>
        <dbReference type="Pfam" id="PF00501"/>
    </source>
</evidence>
<dbReference type="GO" id="GO:0006631">
    <property type="term" value="P:fatty acid metabolic process"/>
    <property type="evidence" value="ECO:0007669"/>
    <property type="project" value="TreeGrafter"/>
</dbReference>
<dbReference type="AlphaFoldDB" id="A0A7C9LD91"/>
<name>A0A7C9LD91_9BACT</name>
<reference evidence="4 5" key="1">
    <citation type="submission" date="2019-09" db="EMBL/GenBank/DDBJ databases">
        <title>Prevotella A2879 sp. nov., isolated from an abscess of a patient.</title>
        <authorList>
            <person name="Buhl M."/>
            <person name="Oberhettinger P."/>
        </authorList>
    </citation>
    <scope>NUCLEOTIDE SEQUENCE [LARGE SCALE GENOMIC DNA]</scope>
    <source>
        <strain evidence="4 5">A2879</strain>
    </source>
</reference>
<feature type="domain" description="AMP-dependent synthetase/ligase" evidence="3">
    <location>
        <begin position="11"/>
        <end position="175"/>
    </location>
</feature>
<dbReference type="Pfam" id="PF00501">
    <property type="entry name" value="AMP-binding"/>
    <property type="match status" value="1"/>
</dbReference>
<sequence>MTIEEFLTEWNNADTRVLVHTSGSTGKPKPLWVEKSRMLNSARITCDFLRLKAGDTALLCMPLDYIAGKMVVVRSIERNLRLINVKPSGHPLSDDSLHQANALHEEIIFAAMVPLQVYNSLQVPQERERLRKIKQLIIGGGAIDDNLSEALKDFPHAVWSTYGMTETLSHIALRRLNGDSASDWYEPFDSVEVSLNTDGCLVINAPAVCSQPLVTNDRAELQKMKSPSGKGDRMRFRILGRRDNVIDSGGIKIQIEEVERALKAHLTEEYAITSIRDKKFGELIVLLTTSEDTDSINTICQRILPKYWQPRLILHTTSIPQTATGKPARAEIKALADTLCQ</sequence>
<evidence type="ECO:0000256" key="2">
    <source>
        <dbReference type="ARBA" id="ARBA00022598"/>
    </source>
</evidence>
<dbReference type="Gene3D" id="3.40.50.12780">
    <property type="entry name" value="N-terminal domain of ligase-like"/>
    <property type="match status" value="1"/>
</dbReference>
<organism evidence="4 5">
    <name type="scientific">Prevotella vespertina</name>
    <dbReference type="NCBI Taxonomy" id="2608404"/>
    <lineage>
        <taxon>Bacteria</taxon>
        <taxon>Pseudomonadati</taxon>
        <taxon>Bacteroidota</taxon>
        <taxon>Bacteroidia</taxon>
        <taxon>Bacteroidales</taxon>
        <taxon>Prevotellaceae</taxon>
        <taxon>Prevotella</taxon>
    </lineage>
</organism>
<dbReference type="SUPFAM" id="SSF56801">
    <property type="entry name" value="Acetyl-CoA synthetase-like"/>
    <property type="match status" value="1"/>
</dbReference>
<dbReference type="PROSITE" id="PS00455">
    <property type="entry name" value="AMP_BINDING"/>
    <property type="match status" value="1"/>
</dbReference>
<dbReference type="Proteomes" id="UP000482295">
    <property type="component" value="Unassembled WGS sequence"/>
</dbReference>
<dbReference type="InterPro" id="IPR020845">
    <property type="entry name" value="AMP-binding_CS"/>
</dbReference>
<dbReference type="GO" id="GO:0031956">
    <property type="term" value="F:medium-chain fatty acid-CoA ligase activity"/>
    <property type="evidence" value="ECO:0007669"/>
    <property type="project" value="TreeGrafter"/>
</dbReference>
<evidence type="ECO:0000256" key="1">
    <source>
        <dbReference type="ARBA" id="ARBA00006432"/>
    </source>
</evidence>
<evidence type="ECO:0000313" key="5">
    <source>
        <dbReference type="Proteomes" id="UP000482295"/>
    </source>
</evidence>
<proteinExistence type="inferred from homology"/>
<protein>
    <submittedName>
        <fullName evidence="4">AMP-binding protein</fullName>
    </submittedName>
</protein>
<dbReference type="EMBL" id="VVIQ01000003">
    <property type="protein sequence ID" value="MUL27617.1"/>
    <property type="molecule type" value="Genomic_DNA"/>
</dbReference>
<dbReference type="RefSeq" id="WP_155715682.1">
    <property type="nucleotide sequence ID" value="NZ_VVIQ01000003.1"/>
</dbReference>
<dbReference type="PANTHER" id="PTHR43201:SF5">
    <property type="entry name" value="MEDIUM-CHAIN ACYL-COA LIGASE ACSF2, MITOCHONDRIAL"/>
    <property type="match status" value="1"/>
</dbReference>
<dbReference type="InterPro" id="IPR045851">
    <property type="entry name" value="AMP-bd_C_sf"/>
</dbReference>
<keyword evidence="5" id="KW-1185">Reference proteome</keyword>
<dbReference type="PANTHER" id="PTHR43201">
    <property type="entry name" value="ACYL-COA SYNTHETASE"/>
    <property type="match status" value="1"/>
</dbReference>
<dbReference type="Gene3D" id="3.30.300.30">
    <property type="match status" value="1"/>
</dbReference>
<dbReference type="InterPro" id="IPR042099">
    <property type="entry name" value="ANL_N_sf"/>
</dbReference>
<comment type="caution">
    <text evidence="4">The sequence shown here is derived from an EMBL/GenBank/DDBJ whole genome shotgun (WGS) entry which is preliminary data.</text>
</comment>
<dbReference type="InterPro" id="IPR000873">
    <property type="entry name" value="AMP-dep_synth/lig_dom"/>
</dbReference>
<keyword evidence="2" id="KW-0436">Ligase</keyword>
<gene>
    <name evidence="4" type="ORF">F0475_04715</name>
</gene>
<comment type="similarity">
    <text evidence="1">Belongs to the ATP-dependent AMP-binding enzyme family.</text>
</comment>